<sequence length="25" mass="2447">MSASAHSDGSAAHGGTNTQPSDFDV</sequence>
<name>A0A914VQX4_9BILA</name>
<evidence type="ECO:0000313" key="3">
    <source>
        <dbReference type="WBParaSite" id="PSAMB.scaffold22595size489.g38653.t1"/>
    </source>
</evidence>
<evidence type="ECO:0000313" key="2">
    <source>
        <dbReference type="Proteomes" id="UP000887566"/>
    </source>
</evidence>
<organism evidence="2 3">
    <name type="scientific">Plectus sambesii</name>
    <dbReference type="NCBI Taxonomy" id="2011161"/>
    <lineage>
        <taxon>Eukaryota</taxon>
        <taxon>Metazoa</taxon>
        <taxon>Ecdysozoa</taxon>
        <taxon>Nematoda</taxon>
        <taxon>Chromadorea</taxon>
        <taxon>Plectida</taxon>
        <taxon>Plectina</taxon>
        <taxon>Plectoidea</taxon>
        <taxon>Plectidae</taxon>
        <taxon>Plectus</taxon>
    </lineage>
</organism>
<dbReference type="Proteomes" id="UP000887566">
    <property type="component" value="Unplaced"/>
</dbReference>
<feature type="compositionally biased region" description="Polar residues" evidence="1">
    <location>
        <begin position="16"/>
        <end position="25"/>
    </location>
</feature>
<feature type="compositionally biased region" description="Low complexity" evidence="1">
    <location>
        <begin position="1"/>
        <end position="15"/>
    </location>
</feature>
<proteinExistence type="predicted"/>
<dbReference type="AlphaFoldDB" id="A0A914VQX4"/>
<accession>A0A914VQX4</accession>
<feature type="region of interest" description="Disordered" evidence="1">
    <location>
        <begin position="1"/>
        <end position="25"/>
    </location>
</feature>
<protein>
    <submittedName>
        <fullName evidence="3">Uncharacterized protein</fullName>
    </submittedName>
</protein>
<dbReference type="WBParaSite" id="PSAMB.scaffold22595size489.g38653.t1">
    <property type="protein sequence ID" value="PSAMB.scaffold22595size489.g38653.t1"/>
    <property type="gene ID" value="PSAMB.scaffold22595size489.g38653"/>
</dbReference>
<evidence type="ECO:0000256" key="1">
    <source>
        <dbReference type="SAM" id="MobiDB-lite"/>
    </source>
</evidence>
<reference evidence="3" key="1">
    <citation type="submission" date="2022-11" db="UniProtKB">
        <authorList>
            <consortium name="WormBaseParasite"/>
        </authorList>
    </citation>
    <scope>IDENTIFICATION</scope>
</reference>
<keyword evidence="2" id="KW-1185">Reference proteome</keyword>